<dbReference type="EMBL" id="AUZZ01002539">
    <property type="protein sequence ID" value="EQD59755.1"/>
    <property type="molecule type" value="Genomic_DNA"/>
</dbReference>
<organism evidence="1">
    <name type="scientific">mine drainage metagenome</name>
    <dbReference type="NCBI Taxonomy" id="410659"/>
    <lineage>
        <taxon>unclassified sequences</taxon>
        <taxon>metagenomes</taxon>
        <taxon>ecological metagenomes</taxon>
    </lineage>
</organism>
<evidence type="ECO:0000313" key="1">
    <source>
        <dbReference type="EMBL" id="EQD59755.1"/>
    </source>
</evidence>
<name>T1C0S8_9ZZZZ</name>
<reference evidence="1" key="1">
    <citation type="submission" date="2013-08" db="EMBL/GenBank/DDBJ databases">
        <authorList>
            <person name="Mendez C."/>
            <person name="Richter M."/>
            <person name="Ferrer M."/>
            <person name="Sanchez J."/>
        </authorList>
    </citation>
    <scope>NUCLEOTIDE SEQUENCE</scope>
</reference>
<dbReference type="Gene3D" id="3.40.50.300">
    <property type="entry name" value="P-loop containing nucleotide triphosphate hydrolases"/>
    <property type="match status" value="1"/>
</dbReference>
<dbReference type="AlphaFoldDB" id="T1C0S8"/>
<dbReference type="PANTHER" id="PTHR19248">
    <property type="entry name" value="ATP-BINDING TRANSPORT PROTEIN-RELATED"/>
    <property type="match status" value="1"/>
</dbReference>
<proteinExistence type="predicted"/>
<dbReference type="SUPFAM" id="SSF52540">
    <property type="entry name" value="P-loop containing nucleoside triphosphate hydrolases"/>
    <property type="match status" value="1"/>
</dbReference>
<accession>T1C0S8</accession>
<sequence length="149" mass="16417">MDWISDSIHLVYGQSGAYGVTVKQKSSNKAINEFLAGYLPEENVRIRPYSIDFQEKGFVRTQISPEMVNWNEFSITLGDFTLNANPGNIETSSVVGVLGGNALGKTTFVKVLASVIEANDAKIEPKVRIAYKPQYISSDFNGSVSELIY</sequence>
<comment type="caution">
    <text evidence="1">The sequence shown here is derived from an EMBL/GenBank/DDBJ whole genome shotgun (WGS) entry which is preliminary data.</text>
</comment>
<protein>
    <submittedName>
        <fullName evidence="1">RNase L inhibitor-like protein</fullName>
    </submittedName>
</protein>
<feature type="non-terminal residue" evidence="1">
    <location>
        <position position="149"/>
    </location>
</feature>
<dbReference type="InterPro" id="IPR027417">
    <property type="entry name" value="P-loop_NTPase"/>
</dbReference>
<gene>
    <name evidence="1" type="ORF">B2A_03812</name>
</gene>
<reference evidence="1" key="2">
    <citation type="journal article" date="2014" name="ISME J.">
        <title>Microbial stratification in low pH oxic and suboxic macroscopic growths along an acid mine drainage.</title>
        <authorList>
            <person name="Mendez-Garcia C."/>
            <person name="Mesa V."/>
            <person name="Sprenger R.R."/>
            <person name="Richter M."/>
            <person name="Diez M.S."/>
            <person name="Solano J."/>
            <person name="Bargiela R."/>
            <person name="Golyshina O.V."/>
            <person name="Manteca A."/>
            <person name="Ramos J.L."/>
            <person name="Gallego J.R."/>
            <person name="Llorente I."/>
            <person name="Martins Dos Santos V.A."/>
            <person name="Jensen O.N."/>
            <person name="Pelaez A.I."/>
            <person name="Sanchez J."/>
            <person name="Ferrer M."/>
        </authorList>
    </citation>
    <scope>NUCLEOTIDE SEQUENCE</scope>
</reference>
<dbReference type="InterPro" id="IPR013283">
    <property type="entry name" value="RLI1"/>
</dbReference>